<proteinExistence type="predicted"/>
<reference evidence="2" key="2">
    <citation type="submission" date="2017-02" db="EMBL/GenBank/DDBJ databases">
        <title>Sunflower complete genome.</title>
        <authorList>
            <person name="Langlade N."/>
            <person name="Munos S."/>
        </authorList>
    </citation>
    <scope>NUCLEOTIDE SEQUENCE [LARGE SCALE GENOMIC DNA]</scope>
    <source>
        <tissue evidence="2">Leaves</tissue>
    </source>
</reference>
<protein>
    <submittedName>
        <fullName evidence="1 2">Isopenicillin N synthase</fullName>
    </submittedName>
</protein>
<name>A0A251VBF7_HELAN</name>
<dbReference type="EMBL" id="MNCJ02000318">
    <property type="protein sequence ID" value="KAF5816617.1"/>
    <property type="molecule type" value="Genomic_DNA"/>
</dbReference>
<gene>
    <name evidence="2" type="ORF">HannXRQ_Chr03g0092161</name>
    <name evidence="1" type="ORF">HanXRQr2_Chr03g0136211</name>
</gene>
<dbReference type="Gene3D" id="2.60.120.330">
    <property type="entry name" value="B-lactam Antibiotic, Isopenicillin N Synthase, Chain"/>
    <property type="match status" value="1"/>
</dbReference>
<dbReference type="EMBL" id="CM007892">
    <property type="protein sequence ID" value="OTG32947.1"/>
    <property type="molecule type" value="Genomic_DNA"/>
</dbReference>
<evidence type="ECO:0000313" key="1">
    <source>
        <dbReference type="EMBL" id="KAF5816617.1"/>
    </source>
</evidence>
<dbReference type="AlphaFoldDB" id="A0A251VBF7"/>
<accession>A0A251VBF7</accession>
<dbReference type="InParanoid" id="A0A251VBF7"/>
<evidence type="ECO:0000313" key="3">
    <source>
        <dbReference type="Proteomes" id="UP000215914"/>
    </source>
</evidence>
<dbReference type="OMA" id="MDATITK"/>
<dbReference type="Proteomes" id="UP000215914">
    <property type="component" value="Chromosome 3"/>
</dbReference>
<dbReference type="InterPro" id="IPR027443">
    <property type="entry name" value="IPNS-like_sf"/>
</dbReference>
<dbReference type="Gramene" id="mRNA:HanXRQr2_Chr03g0136211">
    <property type="protein sequence ID" value="CDS:HanXRQr2_Chr03g0136211.1"/>
    <property type="gene ID" value="HanXRQr2_Chr03g0136211"/>
</dbReference>
<keyword evidence="3" id="KW-1185">Reference proteome</keyword>
<evidence type="ECO:0000313" key="2">
    <source>
        <dbReference type="EMBL" id="OTG32947.1"/>
    </source>
</evidence>
<sequence>MALNGTSASIQPDYDRKAELRAFDEAKTGVKGLVESGVTEVPPIFHLSSPENLNSQQPELTLPTIDLQGIDNNTI</sequence>
<reference evidence="1 3" key="1">
    <citation type="journal article" date="2017" name="Nature">
        <title>The sunflower genome provides insights into oil metabolism, flowering and Asterid evolution.</title>
        <authorList>
            <person name="Badouin H."/>
            <person name="Gouzy J."/>
            <person name="Grassa C.J."/>
            <person name="Murat F."/>
            <person name="Staton S.E."/>
            <person name="Cottret L."/>
            <person name="Lelandais-Briere C."/>
            <person name="Owens G.L."/>
            <person name="Carrere S."/>
            <person name="Mayjonade B."/>
            <person name="Legrand L."/>
            <person name="Gill N."/>
            <person name="Kane N.C."/>
            <person name="Bowers J.E."/>
            <person name="Hubner S."/>
            <person name="Bellec A."/>
            <person name="Berard A."/>
            <person name="Berges H."/>
            <person name="Blanchet N."/>
            <person name="Boniface M.C."/>
            <person name="Brunel D."/>
            <person name="Catrice O."/>
            <person name="Chaidir N."/>
            <person name="Claudel C."/>
            <person name="Donnadieu C."/>
            <person name="Faraut T."/>
            <person name="Fievet G."/>
            <person name="Helmstetter N."/>
            <person name="King M."/>
            <person name="Knapp S.J."/>
            <person name="Lai Z."/>
            <person name="Le Paslier M.C."/>
            <person name="Lippi Y."/>
            <person name="Lorenzon L."/>
            <person name="Mandel J.R."/>
            <person name="Marage G."/>
            <person name="Marchand G."/>
            <person name="Marquand E."/>
            <person name="Bret-Mestries E."/>
            <person name="Morien E."/>
            <person name="Nambeesan S."/>
            <person name="Nguyen T."/>
            <person name="Pegot-Espagnet P."/>
            <person name="Pouilly N."/>
            <person name="Raftis F."/>
            <person name="Sallet E."/>
            <person name="Schiex T."/>
            <person name="Thomas J."/>
            <person name="Vandecasteele C."/>
            <person name="Vares D."/>
            <person name="Vear F."/>
            <person name="Vautrin S."/>
            <person name="Crespi M."/>
            <person name="Mangin B."/>
            <person name="Burke J.M."/>
            <person name="Salse J."/>
            <person name="Munos S."/>
            <person name="Vincourt P."/>
            <person name="Rieseberg L.H."/>
            <person name="Langlade N.B."/>
        </authorList>
    </citation>
    <scope>NUCLEOTIDE SEQUENCE [LARGE SCALE GENOMIC DNA]</scope>
    <source>
        <strain evidence="3">cv. SF193</strain>
        <tissue evidence="1">Leaves</tissue>
    </source>
</reference>
<reference evidence="1" key="3">
    <citation type="submission" date="2020-06" db="EMBL/GenBank/DDBJ databases">
        <title>Helianthus annuus Genome sequencing and assembly Release 2.</title>
        <authorList>
            <person name="Gouzy J."/>
            <person name="Langlade N."/>
            <person name="Munos S."/>
        </authorList>
    </citation>
    <scope>NUCLEOTIDE SEQUENCE</scope>
    <source>
        <tissue evidence="1">Leaves</tissue>
    </source>
</reference>
<organism evidence="2 3">
    <name type="scientific">Helianthus annuus</name>
    <name type="common">Common sunflower</name>
    <dbReference type="NCBI Taxonomy" id="4232"/>
    <lineage>
        <taxon>Eukaryota</taxon>
        <taxon>Viridiplantae</taxon>
        <taxon>Streptophyta</taxon>
        <taxon>Embryophyta</taxon>
        <taxon>Tracheophyta</taxon>
        <taxon>Spermatophyta</taxon>
        <taxon>Magnoliopsida</taxon>
        <taxon>eudicotyledons</taxon>
        <taxon>Gunneridae</taxon>
        <taxon>Pentapetalae</taxon>
        <taxon>asterids</taxon>
        <taxon>campanulids</taxon>
        <taxon>Asterales</taxon>
        <taxon>Asteraceae</taxon>
        <taxon>Asteroideae</taxon>
        <taxon>Heliantheae alliance</taxon>
        <taxon>Heliantheae</taxon>
        <taxon>Helianthus</taxon>
    </lineage>
</organism>